<evidence type="ECO:0000256" key="18">
    <source>
        <dbReference type="ARBA" id="ARBA00046997"/>
    </source>
</evidence>
<dbReference type="SUPFAM" id="SSF55347">
    <property type="entry name" value="Glyceraldehyde-3-phosphate dehydrogenase-like, C-terminal domain"/>
    <property type="match status" value="1"/>
</dbReference>
<evidence type="ECO:0000256" key="15">
    <source>
        <dbReference type="ARBA" id="ARBA00023212"/>
    </source>
</evidence>
<dbReference type="Proteomes" id="UP000710432">
    <property type="component" value="Unassembled WGS sequence"/>
</dbReference>
<evidence type="ECO:0000256" key="20">
    <source>
        <dbReference type="ARBA" id="ARBA00048005"/>
    </source>
</evidence>
<evidence type="ECO:0000313" key="23">
    <source>
        <dbReference type="Proteomes" id="UP000710432"/>
    </source>
</evidence>
<evidence type="ECO:0000256" key="11">
    <source>
        <dbReference type="ARBA" id="ARBA00022845"/>
    </source>
</evidence>
<dbReference type="GO" id="GO:0005634">
    <property type="term" value="C:nucleus"/>
    <property type="evidence" value="ECO:0007669"/>
    <property type="project" value="UniProtKB-SubCell"/>
</dbReference>
<comment type="catalytic activity">
    <reaction evidence="20">
        <text>S-nitroso-L-cysteinyl-[GAPDH] + L-cysteinyl-[protein] = L-cysteinyl-[GAPDH] + S-nitroso-L-cysteinyl-[protein]</text>
        <dbReference type="Rhea" id="RHEA:66684"/>
        <dbReference type="Rhea" id="RHEA-COMP:10131"/>
        <dbReference type="Rhea" id="RHEA-COMP:17089"/>
        <dbReference type="Rhea" id="RHEA-COMP:17090"/>
        <dbReference type="Rhea" id="RHEA-COMP:17091"/>
        <dbReference type="ChEBI" id="CHEBI:29950"/>
        <dbReference type="ChEBI" id="CHEBI:149494"/>
    </reaction>
    <physiologicalReaction direction="left-to-right" evidence="20">
        <dbReference type="Rhea" id="RHEA:66685"/>
    </physiologicalReaction>
</comment>
<gene>
    <name evidence="22" type="ORF">LTLLF_112225</name>
</gene>
<protein>
    <recommendedName>
        <fullName evidence="6">glyceraldehyde-3-phosphate dehydrogenase (phosphorylating)</fullName>
        <ecNumber evidence="6">1.2.1.12</ecNumber>
    </recommendedName>
    <alternativeName>
        <fullName evidence="17">Peptidyl-cysteine S-nitrosylase GAPDH</fullName>
    </alternativeName>
</protein>
<feature type="domain" description="Glyceraldehyde 3-phosphate dehydrogenase catalytic" evidence="21">
    <location>
        <begin position="98"/>
        <end position="148"/>
    </location>
</feature>
<name>A0A8J6L1Y5_MICOH</name>
<reference evidence="22" key="1">
    <citation type="submission" date="2020-03" db="EMBL/GenBank/DDBJ databases">
        <title>Studies in the Genomics of Life Span.</title>
        <authorList>
            <person name="Glass D."/>
        </authorList>
    </citation>
    <scope>NUCLEOTIDE SEQUENCE</scope>
    <source>
        <strain evidence="22">LTLLF</strain>
        <tissue evidence="22">Muscle</tissue>
    </source>
</reference>
<comment type="pathway">
    <text evidence="4">Carbohydrate degradation; glycolysis; pyruvate from D-glyceraldehyde 3-phosphate: step 1/5.</text>
</comment>
<dbReference type="Gene3D" id="3.40.50.720">
    <property type="entry name" value="NAD(P)-binding Rossmann-like Domain"/>
    <property type="match status" value="1"/>
</dbReference>
<dbReference type="EMBL" id="JAATJU010006865">
    <property type="protein sequence ID" value="KAH0519291.1"/>
    <property type="molecule type" value="Genomic_DNA"/>
</dbReference>
<keyword evidence="7" id="KW-0963">Cytoplasm</keyword>
<keyword evidence="13" id="KW-0520">NAD</keyword>
<keyword evidence="8" id="KW-0808">Transferase</keyword>
<evidence type="ECO:0000256" key="17">
    <source>
        <dbReference type="ARBA" id="ARBA00031890"/>
    </source>
</evidence>
<keyword evidence="11" id="KW-0810">Translation regulation</keyword>
<dbReference type="GO" id="GO:0006096">
    <property type="term" value="P:glycolytic process"/>
    <property type="evidence" value="ECO:0007669"/>
    <property type="project" value="UniProtKB-KW"/>
</dbReference>
<comment type="caution">
    <text evidence="22">The sequence shown here is derived from an EMBL/GenBank/DDBJ whole genome shotgun (WGS) entry which is preliminary data.</text>
</comment>
<dbReference type="PRINTS" id="PR00078">
    <property type="entry name" value="G3PDHDRGNASE"/>
</dbReference>
<evidence type="ECO:0000256" key="10">
    <source>
        <dbReference type="ARBA" id="ARBA00022799"/>
    </source>
</evidence>
<sequence>MVKVRMNRFSCIAHLVTRASFNSGKVDVGHYPFIALHYMVYMFQCDSSHGKFNVTVKAEHHPCIHWYLSSMGRPSPSSRSEILPTSNGMMMVPRSSDVAFHVPIPNVSFVDLTCCLEKAAKNDDIKKVVKQALRHWRTLGYTEDQVVS</sequence>
<keyword evidence="14" id="KW-0324">Glycolysis</keyword>
<dbReference type="GO" id="GO:0005856">
    <property type="term" value="C:cytoskeleton"/>
    <property type="evidence" value="ECO:0007669"/>
    <property type="project" value="UniProtKB-SubCell"/>
</dbReference>
<evidence type="ECO:0000256" key="14">
    <source>
        <dbReference type="ARBA" id="ARBA00023152"/>
    </source>
</evidence>
<comment type="catalytic activity">
    <reaction evidence="19">
        <text>D-glyceraldehyde 3-phosphate + phosphate + NAD(+) = (2R)-3-phospho-glyceroyl phosphate + NADH + H(+)</text>
        <dbReference type="Rhea" id="RHEA:10300"/>
        <dbReference type="ChEBI" id="CHEBI:15378"/>
        <dbReference type="ChEBI" id="CHEBI:43474"/>
        <dbReference type="ChEBI" id="CHEBI:57540"/>
        <dbReference type="ChEBI" id="CHEBI:57604"/>
        <dbReference type="ChEBI" id="CHEBI:57945"/>
        <dbReference type="ChEBI" id="CHEBI:59776"/>
        <dbReference type="EC" id="1.2.1.12"/>
    </reaction>
</comment>
<evidence type="ECO:0000256" key="7">
    <source>
        <dbReference type="ARBA" id="ARBA00022490"/>
    </source>
</evidence>
<dbReference type="InterPro" id="IPR020831">
    <property type="entry name" value="GlycerAld/Erythrose_P_DH"/>
</dbReference>
<evidence type="ECO:0000313" key="22">
    <source>
        <dbReference type="EMBL" id="KAH0519291.1"/>
    </source>
</evidence>
<evidence type="ECO:0000256" key="2">
    <source>
        <dbReference type="ARBA" id="ARBA00004245"/>
    </source>
</evidence>
<dbReference type="InterPro" id="IPR020829">
    <property type="entry name" value="GlycerAld_3-P_DH_cat"/>
</dbReference>
<keyword evidence="10" id="KW-0702">S-nitrosylation</keyword>
<evidence type="ECO:0000256" key="3">
    <source>
        <dbReference type="ARBA" id="ARBA00004514"/>
    </source>
</evidence>
<evidence type="ECO:0000256" key="5">
    <source>
        <dbReference type="ARBA" id="ARBA00007406"/>
    </source>
</evidence>
<comment type="subcellular location">
    <subcellularLocation>
        <location evidence="2">Cytoplasm</location>
        <location evidence="2">Cytoskeleton</location>
    </subcellularLocation>
    <subcellularLocation>
        <location evidence="3">Cytoplasm</location>
        <location evidence="3">Cytosol</location>
    </subcellularLocation>
    <subcellularLocation>
        <location evidence="1">Nucleus</location>
    </subcellularLocation>
</comment>
<proteinExistence type="inferred from homology"/>
<organism evidence="22 23">
    <name type="scientific">Microtus ochrogaster</name>
    <name type="common">Prairie vole</name>
    <dbReference type="NCBI Taxonomy" id="79684"/>
    <lineage>
        <taxon>Eukaryota</taxon>
        <taxon>Metazoa</taxon>
        <taxon>Chordata</taxon>
        <taxon>Craniata</taxon>
        <taxon>Vertebrata</taxon>
        <taxon>Euteleostomi</taxon>
        <taxon>Mammalia</taxon>
        <taxon>Eutheria</taxon>
        <taxon>Euarchontoglires</taxon>
        <taxon>Glires</taxon>
        <taxon>Rodentia</taxon>
        <taxon>Myomorpha</taxon>
        <taxon>Muroidea</taxon>
        <taxon>Cricetidae</taxon>
        <taxon>Arvicolinae</taxon>
        <taxon>Microtus</taxon>
    </lineage>
</organism>
<dbReference type="GO" id="GO:0016740">
    <property type="term" value="F:transferase activity"/>
    <property type="evidence" value="ECO:0007669"/>
    <property type="project" value="UniProtKB-KW"/>
</dbReference>
<dbReference type="EC" id="1.2.1.12" evidence="6"/>
<evidence type="ECO:0000256" key="1">
    <source>
        <dbReference type="ARBA" id="ARBA00004123"/>
    </source>
</evidence>
<keyword evidence="15" id="KW-0206">Cytoskeleton</keyword>
<evidence type="ECO:0000256" key="9">
    <source>
        <dbReference type="ARBA" id="ARBA00022703"/>
    </source>
</evidence>
<evidence type="ECO:0000256" key="8">
    <source>
        <dbReference type="ARBA" id="ARBA00022679"/>
    </source>
</evidence>
<evidence type="ECO:0000256" key="4">
    <source>
        <dbReference type="ARBA" id="ARBA00004869"/>
    </source>
</evidence>
<keyword evidence="12" id="KW-0560">Oxidoreductase</keyword>
<dbReference type="Pfam" id="PF02800">
    <property type="entry name" value="Gp_dh_C"/>
    <property type="match status" value="1"/>
</dbReference>
<keyword evidence="9" id="KW-0053">Apoptosis</keyword>
<evidence type="ECO:0000256" key="13">
    <source>
        <dbReference type="ARBA" id="ARBA00023027"/>
    </source>
</evidence>
<accession>A0A8J6L1Y5</accession>
<evidence type="ECO:0000256" key="6">
    <source>
        <dbReference type="ARBA" id="ARBA00013119"/>
    </source>
</evidence>
<comment type="similarity">
    <text evidence="5">Belongs to the glyceraldehyde-3-phosphate dehydrogenase family.</text>
</comment>
<dbReference type="GO" id="GO:0006915">
    <property type="term" value="P:apoptotic process"/>
    <property type="evidence" value="ECO:0007669"/>
    <property type="project" value="UniProtKB-KW"/>
</dbReference>
<dbReference type="GO" id="GO:0005829">
    <property type="term" value="C:cytosol"/>
    <property type="evidence" value="ECO:0007669"/>
    <property type="project" value="UniProtKB-SubCell"/>
</dbReference>
<evidence type="ECO:0000256" key="19">
    <source>
        <dbReference type="ARBA" id="ARBA00047698"/>
    </source>
</evidence>
<evidence type="ECO:0000259" key="21">
    <source>
        <dbReference type="Pfam" id="PF02800"/>
    </source>
</evidence>
<dbReference type="PANTHER" id="PTHR10836:SF111">
    <property type="entry name" value="GLYCERALDEHYDE-3-PHOSPHATE DEHYDROGENASE"/>
    <property type="match status" value="1"/>
</dbReference>
<keyword evidence="16" id="KW-0539">Nucleus</keyword>
<dbReference type="PANTHER" id="PTHR10836">
    <property type="entry name" value="GLYCERALDEHYDE 3-PHOSPHATE DEHYDROGENASE"/>
    <property type="match status" value="1"/>
</dbReference>
<evidence type="ECO:0000256" key="12">
    <source>
        <dbReference type="ARBA" id="ARBA00023002"/>
    </source>
</evidence>
<dbReference type="AlphaFoldDB" id="A0A8J6L1Y5"/>
<dbReference type="GO" id="GO:0004365">
    <property type="term" value="F:glyceraldehyde-3-phosphate dehydrogenase (NAD+) (phosphorylating) activity"/>
    <property type="evidence" value="ECO:0007669"/>
    <property type="project" value="UniProtKB-EC"/>
</dbReference>
<evidence type="ECO:0000256" key="16">
    <source>
        <dbReference type="ARBA" id="ARBA00023242"/>
    </source>
</evidence>
<comment type="subunit">
    <text evidence="18">Homotetramer. Interacts with TPPP; the interaction is direct. Interacts (when S-nitrosylated) with SIAH1; leading to nuclear translocation. Interacts with RILPL1/GOSPEL, leading to prevent the interaction between GAPDH and SIAH1 and prevent nuclear translocation. Interacts with CHP1; the interaction increases the binding of CHP1 with microtubules. Associates with microtubules. Interacts with EIF1AD, USP25, PRKCI and WARS1. Interacts with phosphorylated RPL13A; inhibited by oxidatively-modified low-densitity lipoprotein (LDL(ox)). Component of the GAIT complex. Interacts with FKBP6; leading to inhibit GAPDH catalytic activity. Interacts with TRAF2, promoting TRAF2 ubiquitination. Interacts with TRAF3, promoting TRAF3 ubiquitination.</text>
</comment>
<dbReference type="Gene3D" id="3.30.360.10">
    <property type="entry name" value="Dihydrodipicolinate Reductase, domain 2"/>
    <property type="match status" value="1"/>
</dbReference>
<dbReference type="GO" id="GO:0006417">
    <property type="term" value="P:regulation of translation"/>
    <property type="evidence" value="ECO:0007669"/>
    <property type="project" value="UniProtKB-KW"/>
</dbReference>